<keyword evidence="1" id="KW-0808">Transferase</keyword>
<dbReference type="Pfam" id="PF01715">
    <property type="entry name" value="IPPT"/>
    <property type="match status" value="1"/>
</dbReference>
<proteinExistence type="predicted"/>
<sequence>MIASNAKITLNKRVDEMVDTWVVDETREFYDHGGNCSNGIGKAIGVPEFHTYFQVEKEPLYDEAYKEKLLQDAIRETKENTFKLATEQHTKIHMLNFELGWGMKIIDSTKVFEAILRGEKYMDLYKKIIFKPSMDIVQRFL</sequence>
<evidence type="ECO:0000256" key="1">
    <source>
        <dbReference type="ARBA" id="ARBA00022679"/>
    </source>
</evidence>
<keyword evidence="6" id="KW-1185">Reference proteome</keyword>
<dbReference type="GO" id="GO:0006400">
    <property type="term" value="P:tRNA modification"/>
    <property type="evidence" value="ECO:0007669"/>
    <property type="project" value="TreeGrafter"/>
</dbReference>
<keyword evidence="2" id="KW-0203">Cytokinin biosynthesis</keyword>
<evidence type="ECO:0000313" key="6">
    <source>
        <dbReference type="Proteomes" id="UP001497480"/>
    </source>
</evidence>
<gene>
    <name evidence="5" type="ORF">LLUT_LOCUS22735</name>
</gene>
<dbReference type="Gene3D" id="1.10.287.890">
    <property type="entry name" value="Crystal structure of tRNA isopentenylpyrophosphate transferase (bh2366) domain"/>
    <property type="match status" value="1"/>
</dbReference>
<evidence type="ECO:0000256" key="2">
    <source>
        <dbReference type="ARBA" id="ARBA00022712"/>
    </source>
</evidence>
<dbReference type="PANTHER" id="PTHR11088">
    <property type="entry name" value="TRNA DIMETHYLALLYLTRANSFERASE"/>
    <property type="match status" value="1"/>
</dbReference>
<name>A0AAV1XKI6_LUPLU</name>
<dbReference type="GO" id="GO:0005524">
    <property type="term" value="F:ATP binding"/>
    <property type="evidence" value="ECO:0007669"/>
    <property type="project" value="UniProtKB-KW"/>
</dbReference>
<accession>A0AAV1XKI6</accession>
<keyword evidence="3" id="KW-0547">Nucleotide-binding</keyword>
<protein>
    <submittedName>
        <fullName evidence="5">Uncharacterized protein</fullName>
    </submittedName>
</protein>
<dbReference type="AlphaFoldDB" id="A0AAV1XKI6"/>
<organism evidence="5 6">
    <name type="scientific">Lupinus luteus</name>
    <name type="common">European yellow lupine</name>
    <dbReference type="NCBI Taxonomy" id="3873"/>
    <lineage>
        <taxon>Eukaryota</taxon>
        <taxon>Viridiplantae</taxon>
        <taxon>Streptophyta</taxon>
        <taxon>Embryophyta</taxon>
        <taxon>Tracheophyta</taxon>
        <taxon>Spermatophyta</taxon>
        <taxon>Magnoliopsida</taxon>
        <taxon>eudicotyledons</taxon>
        <taxon>Gunneridae</taxon>
        <taxon>Pentapetalae</taxon>
        <taxon>rosids</taxon>
        <taxon>fabids</taxon>
        <taxon>Fabales</taxon>
        <taxon>Fabaceae</taxon>
        <taxon>Papilionoideae</taxon>
        <taxon>50 kb inversion clade</taxon>
        <taxon>genistoids sensu lato</taxon>
        <taxon>core genistoids</taxon>
        <taxon>Genisteae</taxon>
        <taxon>Lupinus</taxon>
    </lineage>
</organism>
<dbReference type="GO" id="GO:0052381">
    <property type="term" value="F:tRNA dimethylallyltransferase activity"/>
    <property type="evidence" value="ECO:0007669"/>
    <property type="project" value="TreeGrafter"/>
</dbReference>
<dbReference type="Proteomes" id="UP001497480">
    <property type="component" value="Unassembled WGS sequence"/>
</dbReference>
<reference evidence="5 6" key="1">
    <citation type="submission" date="2024-03" db="EMBL/GenBank/DDBJ databases">
        <authorList>
            <person name="Martinez-Hernandez J."/>
        </authorList>
    </citation>
    <scope>NUCLEOTIDE SEQUENCE [LARGE SCALE GENOMIC DNA]</scope>
</reference>
<dbReference type="GO" id="GO:0005739">
    <property type="term" value="C:mitochondrion"/>
    <property type="evidence" value="ECO:0007669"/>
    <property type="project" value="TreeGrafter"/>
</dbReference>
<dbReference type="GO" id="GO:0009691">
    <property type="term" value="P:cytokinin biosynthetic process"/>
    <property type="evidence" value="ECO:0007669"/>
    <property type="project" value="UniProtKB-KW"/>
</dbReference>
<dbReference type="PANTHER" id="PTHR11088:SF59">
    <property type="entry name" value="ADENYLATE ISOPENTENYLTRANSFERASE"/>
    <property type="match status" value="1"/>
</dbReference>
<evidence type="ECO:0000256" key="4">
    <source>
        <dbReference type="ARBA" id="ARBA00022840"/>
    </source>
</evidence>
<comment type="caution">
    <text evidence="5">The sequence shown here is derived from an EMBL/GenBank/DDBJ whole genome shotgun (WGS) entry which is preliminary data.</text>
</comment>
<dbReference type="InterPro" id="IPR039657">
    <property type="entry name" value="Dimethylallyltransferase"/>
</dbReference>
<keyword evidence="4" id="KW-0067">ATP-binding</keyword>
<evidence type="ECO:0000313" key="5">
    <source>
        <dbReference type="EMBL" id="CAL0321675.1"/>
    </source>
</evidence>
<dbReference type="EMBL" id="CAXHTB010000015">
    <property type="protein sequence ID" value="CAL0321675.1"/>
    <property type="molecule type" value="Genomic_DNA"/>
</dbReference>
<evidence type="ECO:0000256" key="3">
    <source>
        <dbReference type="ARBA" id="ARBA00022741"/>
    </source>
</evidence>